<evidence type="ECO:0000256" key="1">
    <source>
        <dbReference type="SAM" id="MobiDB-lite"/>
    </source>
</evidence>
<evidence type="ECO:0008006" key="3">
    <source>
        <dbReference type="Google" id="ProtNLM"/>
    </source>
</evidence>
<accession>A0A381PZE4</accession>
<dbReference type="EMBL" id="UINC01001150">
    <property type="protein sequence ID" value="SUZ72416.1"/>
    <property type="molecule type" value="Genomic_DNA"/>
</dbReference>
<dbReference type="Pfam" id="PF05721">
    <property type="entry name" value="PhyH"/>
    <property type="match status" value="1"/>
</dbReference>
<gene>
    <name evidence="2" type="ORF">METZ01_LOCUS25270</name>
</gene>
<evidence type="ECO:0000313" key="2">
    <source>
        <dbReference type="EMBL" id="SUZ72416.1"/>
    </source>
</evidence>
<sequence length="278" mass="30993">MTPSHPKVTEEIRETYITDGVVKLPGAVSDDWLPEIAAMAEAELAAPGQWVTDTNPGAQTNRLFTSRYRWKIDPVINRYVYESGVAQMAAALMGSSTARLYFDHLLVKEPRTEAPTPWHQDIPYWPFWGKQICSAWVSVSEVTVAESSLEFVRGSHAWESYFAPELFDGSKKNWTSDFEGEPAPDVAAARDDYDIVGFDVEPGDVIFFSAWILHGSPGNAGDKRRTALSTRWLGDDVTWYPHPGSDPTVTDEDTEVQSGEYPDDDTHFPLIYSALAPT</sequence>
<dbReference type="AlphaFoldDB" id="A0A381PZE4"/>
<name>A0A381PZE4_9ZZZZ</name>
<reference evidence="2" key="1">
    <citation type="submission" date="2018-05" db="EMBL/GenBank/DDBJ databases">
        <authorList>
            <person name="Lanie J.A."/>
            <person name="Ng W.-L."/>
            <person name="Kazmierczak K.M."/>
            <person name="Andrzejewski T.M."/>
            <person name="Davidsen T.M."/>
            <person name="Wayne K.J."/>
            <person name="Tettelin H."/>
            <person name="Glass J.I."/>
            <person name="Rusch D."/>
            <person name="Podicherti R."/>
            <person name="Tsui H.-C.T."/>
            <person name="Winkler M.E."/>
        </authorList>
    </citation>
    <scope>NUCLEOTIDE SEQUENCE</scope>
</reference>
<protein>
    <recommendedName>
        <fullName evidence="3">Phytanoyl-CoA dioxygenase</fullName>
    </recommendedName>
</protein>
<feature type="region of interest" description="Disordered" evidence="1">
    <location>
        <begin position="240"/>
        <end position="263"/>
    </location>
</feature>
<dbReference type="InterPro" id="IPR008775">
    <property type="entry name" value="Phytyl_CoA_dOase-like"/>
</dbReference>
<dbReference type="Gene3D" id="2.60.120.620">
    <property type="entry name" value="q2cbj1_9rhob like domain"/>
    <property type="match status" value="1"/>
</dbReference>
<dbReference type="SUPFAM" id="SSF51197">
    <property type="entry name" value="Clavaminate synthase-like"/>
    <property type="match status" value="1"/>
</dbReference>
<proteinExistence type="predicted"/>
<organism evidence="2">
    <name type="scientific">marine metagenome</name>
    <dbReference type="NCBI Taxonomy" id="408172"/>
    <lineage>
        <taxon>unclassified sequences</taxon>
        <taxon>metagenomes</taxon>
        <taxon>ecological metagenomes</taxon>
    </lineage>
</organism>
<dbReference type="PANTHER" id="PTHR20883:SF49">
    <property type="entry name" value="PHYTANOYL-COA DIOXYGENASE"/>
    <property type="match status" value="1"/>
</dbReference>
<dbReference type="PANTHER" id="PTHR20883">
    <property type="entry name" value="PHYTANOYL-COA DIOXYGENASE DOMAIN CONTAINING 1"/>
    <property type="match status" value="1"/>
</dbReference>